<dbReference type="Proteomes" id="UP001283361">
    <property type="component" value="Unassembled WGS sequence"/>
</dbReference>
<dbReference type="AlphaFoldDB" id="A0AAE0XSV2"/>
<dbReference type="EMBL" id="JAWDGP010007673">
    <property type="protein sequence ID" value="KAK3709174.1"/>
    <property type="molecule type" value="Genomic_DNA"/>
</dbReference>
<keyword evidence="3" id="KW-1185">Reference proteome</keyword>
<keyword evidence="1" id="KW-0732">Signal</keyword>
<proteinExistence type="predicted"/>
<evidence type="ECO:0000313" key="2">
    <source>
        <dbReference type="EMBL" id="KAK3709174.1"/>
    </source>
</evidence>
<gene>
    <name evidence="2" type="ORF">RRG08_030853</name>
</gene>
<evidence type="ECO:0000256" key="1">
    <source>
        <dbReference type="SAM" id="SignalP"/>
    </source>
</evidence>
<feature type="chain" id="PRO_5042159674" evidence="1">
    <location>
        <begin position="19"/>
        <end position="176"/>
    </location>
</feature>
<organism evidence="2 3">
    <name type="scientific">Elysia crispata</name>
    <name type="common">lettuce slug</name>
    <dbReference type="NCBI Taxonomy" id="231223"/>
    <lineage>
        <taxon>Eukaryota</taxon>
        <taxon>Metazoa</taxon>
        <taxon>Spiralia</taxon>
        <taxon>Lophotrochozoa</taxon>
        <taxon>Mollusca</taxon>
        <taxon>Gastropoda</taxon>
        <taxon>Heterobranchia</taxon>
        <taxon>Euthyneura</taxon>
        <taxon>Panpulmonata</taxon>
        <taxon>Sacoglossa</taxon>
        <taxon>Placobranchoidea</taxon>
        <taxon>Plakobranchidae</taxon>
        <taxon>Elysia</taxon>
    </lineage>
</organism>
<comment type="caution">
    <text evidence="2">The sequence shown here is derived from an EMBL/GenBank/DDBJ whole genome shotgun (WGS) entry which is preliminary data.</text>
</comment>
<reference evidence="2" key="1">
    <citation type="journal article" date="2023" name="G3 (Bethesda)">
        <title>A reference genome for the long-term kleptoplast-retaining sea slug Elysia crispata morphotype clarki.</title>
        <authorList>
            <person name="Eastman K.E."/>
            <person name="Pendleton A.L."/>
            <person name="Shaikh M.A."/>
            <person name="Suttiyut T."/>
            <person name="Ogas R."/>
            <person name="Tomko P."/>
            <person name="Gavelis G."/>
            <person name="Widhalm J.R."/>
            <person name="Wisecaver J.H."/>
        </authorList>
    </citation>
    <scope>NUCLEOTIDE SEQUENCE</scope>
    <source>
        <strain evidence="2">ECLA1</strain>
    </source>
</reference>
<name>A0AAE0XSV2_9GAST</name>
<sequence length="176" mass="19672">MKLLCILSFSVCVGYALGKNCATKDFSAVAFDTVSFSFVTAYDYYSKGLLLCEYNSDNRVFLFDDKTASYYQRFPDGSCIKKQTPSSPANQAMESEILTYKDRTGVTYKGTKKTLGPLVLKSLIADSSCFNNFASAAFNGELDWAYYFKDQKPLTDVQLQHIEATLKEFDDCPSPS</sequence>
<accession>A0AAE0XSV2</accession>
<protein>
    <submittedName>
        <fullName evidence="2">Uncharacterized protein</fullName>
    </submittedName>
</protein>
<feature type="signal peptide" evidence="1">
    <location>
        <begin position="1"/>
        <end position="18"/>
    </location>
</feature>
<evidence type="ECO:0000313" key="3">
    <source>
        <dbReference type="Proteomes" id="UP001283361"/>
    </source>
</evidence>